<feature type="signal peptide" evidence="2">
    <location>
        <begin position="1"/>
        <end position="33"/>
    </location>
</feature>
<dbReference type="Proteomes" id="UP001499988">
    <property type="component" value="Unassembled WGS sequence"/>
</dbReference>
<dbReference type="InterPro" id="IPR025738">
    <property type="entry name" value="BatD"/>
</dbReference>
<dbReference type="EMBL" id="BAABJZ010000016">
    <property type="protein sequence ID" value="GAA4880342.1"/>
    <property type="molecule type" value="Genomic_DNA"/>
</dbReference>
<evidence type="ECO:0008006" key="5">
    <source>
        <dbReference type="Google" id="ProtNLM"/>
    </source>
</evidence>
<feature type="transmembrane region" description="Helical" evidence="1">
    <location>
        <begin position="804"/>
        <end position="826"/>
    </location>
</feature>
<evidence type="ECO:0000256" key="2">
    <source>
        <dbReference type="SAM" id="SignalP"/>
    </source>
</evidence>
<organism evidence="3 4">
    <name type="scientific">Ferrimonas pelagia</name>
    <dbReference type="NCBI Taxonomy" id="1177826"/>
    <lineage>
        <taxon>Bacteria</taxon>
        <taxon>Pseudomonadati</taxon>
        <taxon>Pseudomonadota</taxon>
        <taxon>Gammaproteobacteria</taxon>
        <taxon>Alteromonadales</taxon>
        <taxon>Ferrimonadaceae</taxon>
        <taxon>Ferrimonas</taxon>
    </lineage>
</organism>
<evidence type="ECO:0000313" key="4">
    <source>
        <dbReference type="Proteomes" id="UP001499988"/>
    </source>
</evidence>
<keyword evidence="1" id="KW-1133">Transmembrane helix</keyword>
<sequence length="904" mass="101144">MKNNINAMINRLKRRAMTLLLGSCALLPTQALALTAQPTDDWQLTLDPPSQTLWLGQTSEWLLLSHNHPEGEVELVLPQSDAFQLVSSDPVPFRGESHSGMAYTLQLTPLSAQTLALPPVQLRLGEHSRSSDSHRIEVSQPELVEEMQFEIRRSATEIPLGQSISLEGVWTFSYPIQALKAVDILLPELQQDHIRVLSPWDRPDDNALESIGLPVSGRRVIAQWDQIDREQLQIRFRMVIQPTEAGEFSFPAPILMASLDNETAKLPRRRFTGSRYPAYFDNDFFDDGNSRNTRRIMAVAQPLTLTVHALPQPAPDNFSGIIGRPVIEASVPHHSVSQGEPIPYTVSLAHPDIEAIELPALDRQYAFTNDFTLASNNGPARYRDGRKHLTQTLFAKHTEIDAIPALTLSYWDPANNAYREMQIDAIPLEITENEVFSLSDAEFADGIKLTNRVEQDPEGIWAHRWGDRLDAQREPAHASPWPQRLLALILLLPPLAMLSLLAKPHLKQWQARRRQRPLIQFKTALQSKGDPLLALSRYCEQRLGIAPSTLSADRLRQQLARSAPQAGEALAQWLEQDQQRFADRKQTHAGQADTAQLLHWIKQLDKRLARSATSFALALLLVTTAAIPLTADAADSAPASLSMESVQQQHQRALRLSEEHPQRGRNEHAKIAAKLASFVDDPAFDPASLRYNIGSSAFHAGDLGTSILWLHRAERLAPNDERIRHNLAEARAERVDELPIAFGTYWWSPLYQVSQHPLWLAICAAIYLAFWWTLYQWLTDRLQRTASAKRALTGTRRPQETVSLSLRGSLIVAAALLLLAGLSQALNLSHTPKTADGVVMSQEVVGRKGPGLVFAPAFTTPLHQGTEFILLQQQTDWLEVQLSNGLQGWLPNRAIAVFDEDAQR</sequence>
<feature type="chain" id="PRO_5045633703" description="Protein BatD" evidence="2">
    <location>
        <begin position="34"/>
        <end position="904"/>
    </location>
</feature>
<comment type="caution">
    <text evidence="3">The sequence shown here is derived from an EMBL/GenBank/DDBJ whole genome shotgun (WGS) entry which is preliminary data.</text>
</comment>
<dbReference type="PANTHER" id="PTHR40940:SF2">
    <property type="entry name" value="BATD"/>
    <property type="match status" value="1"/>
</dbReference>
<protein>
    <recommendedName>
        <fullName evidence="5">Protein BatD</fullName>
    </recommendedName>
</protein>
<feature type="transmembrane region" description="Helical" evidence="1">
    <location>
        <begin position="756"/>
        <end position="775"/>
    </location>
</feature>
<reference evidence="4" key="1">
    <citation type="journal article" date="2019" name="Int. J. Syst. Evol. Microbiol.">
        <title>The Global Catalogue of Microorganisms (GCM) 10K type strain sequencing project: providing services to taxonomists for standard genome sequencing and annotation.</title>
        <authorList>
            <consortium name="The Broad Institute Genomics Platform"/>
            <consortium name="The Broad Institute Genome Sequencing Center for Infectious Disease"/>
            <person name="Wu L."/>
            <person name="Ma J."/>
        </authorList>
    </citation>
    <scope>NUCLEOTIDE SEQUENCE [LARGE SCALE GENOMIC DNA]</scope>
    <source>
        <strain evidence="4">JCM 18401</strain>
    </source>
</reference>
<dbReference type="RefSeq" id="WP_345334558.1">
    <property type="nucleotide sequence ID" value="NZ_BAABJZ010000016.1"/>
</dbReference>
<dbReference type="PANTHER" id="PTHR40940">
    <property type="entry name" value="PROTEIN BATD-RELATED"/>
    <property type="match status" value="1"/>
</dbReference>
<evidence type="ECO:0000256" key="1">
    <source>
        <dbReference type="SAM" id="Phobius"/>
    </source>
</evidence>
<keyword evidence="2" id="KW-0732">Signal</keyword>
<keyword evidence="4" id="KW-1185">Reference proteome</keyword>
<proteinExistence type="predicted"/>
<gene>
    <name evidence="3" type="ORF">GCM10023333_13200</name>
</gene>
<name>A0ABP9EJ27_9GAMM</name>
<keyword evidence="1" id="KW-0812">Transmembrane</keyword>
<evidence type="ECO:0000313" key="3">
    <source>
        <dbReference type="EMBL" id="GAA4880342.1"/>
    </source>
</evidence>
<accession>A0ABP9EJ27</accession>
<keyword evidence="1" id="KW-0472">Membrane</keyword>